<dbReference type="EMBL" id="FYEK01000012">
    <property type="protein sequence ID" value="SNB60943.1"/>
    <property type="molecule type" value="Genomic_DNA"/>
</dbReference>
<sequence length="106" mass="11748">MKLILAIIQDEDAPSTVQALVERGYRVTRIASTGGFLRQGNTTLLIGVEDPRVEEVVEIFRRCCRTRTAYLPVAVEATGLLQAHMIEVEIGGATLFVLDVERFESL</sequence>
<dbReference type="InterPro" id="IPR015867">
    <property type="entry name" value="N-reg_PII/ATP_PRibTrfase_C"/>
</dbReference>
<proteinExistence type="predicted"/>
<keyword evidence="2" id="KW-1185">Reference proteome</keyword>
<dbReference type="FunCoup" id="A0A212QNJ9">
    <property type="interactions" value="6"/>
</dbReference>
<evidence type="ECO:0000313" key="1">
    <source>
        <dbReference type="EMBL" id="SNB60943.1"/>
    </source>
</evidence>
<dbReference type="Proteomes" id="UP000197025">
    <property type="component" value="Unassembled WGS sequence"/>
</dbReference>
<dbReference type="SUPFAM" id="SSF54913">
    <property type="entry name" value="GlnB-like"/>
    <property type="match status" value="1"/>
</dbReference>
<dbReference type="InterPro" id="IPR011322">
    <property type="entry name" value="N-reg_PII-like_a/b"/>
</dbReference>
<dbReference type="InterPro" id="IPR010375">
    <property type="entry name" value="CdAMP_rec"/>
</dbReference>
<gene>
    <name evidence="1" type="ORF">SAMN02746019_00026420</name>
</gene>
<dbReference type="OrthoDB" id="9794275at2"/>
<protein>
    <submittedName>
        <fullName evidence="1">Uncharacterized protein YaaQ</fullName>
    </submittedName>
</protein>
<dbReference type="Pfam" id="PF06153">
    <property type="entry name" value="CdAMP_rec"/>
    <property type="match status" value="1"/>
</dbReference>
<name>A0A212QNJ9_9CHLR</name>
<dbReference type="InParanoid" id="A0A212QNJ9"/>
<accession>A0A212QNJ9</accession>
<dbReference type="RefSeq" id="WP_088570449.1">
    <property type="nucleotide sequence ID" value="NZ_FYEK01000012.1"/>
</dbReference>
<dbReference type="Gene3D" id="3.30.70.120">
    <property type="match status" value="1"/>
</dbReference>
<evidence type="ECO:0000313" key="2">
    <source>
        <dbReference type="Proteomes" id="UP000197025"/>
    </source>
</evidence>
<dbReference type="PANTHER" id="PTHR38456:SF1">
    <property type="entry name" value="CYCLIC DI-AMP RECEPTOR A"/>
    <property type="match status" value="1"/>
</dbReference>
<reference evidence="2" key="1">
    <citation type="submission" date="2017-06" db="EMBL/GenBank/DDBJ databases">
        <authorList>
            <person name="Varghese N."/>
            <person name="Submissions S."/>
        </authorList>
    </citation>
    <scope>NUCLEOTIDE SEQUENCE [LARGE SCALE GENOMIC DNA]</scope>
    <source>
        <strain evidence="2">JAD2</strain>
    </source>
</reference>
<dbReference type="AlphaFoldDB" id="A0A212QNJ9"/>
<organism evidence="1 2">
    <name type="scientific">Thermoflexus hugenholtzii JAD2</name>
    <dbReference type="NCBI Taxonomy" id="877466"/>
    <lineage>
        <taxon>Bacteria</taxon>
        <taxon>Bacillati</taxon>
        <taxon>Chloroflexota</taxon>
        <taxon>Thermoflexia</taxon>
        <taxon>Thermoflexales</taxon>
        <taxon>Thermoflexaceae</taxon>
        <taxon>Thermoflexus</taxon>
    </lineage>
</organism>
<dbReference type="PANTHER" id="PTHR38456">
    <property type="entry name" value="CYCLIC DI-AMP RECEPTOR A"/>
    <property type="match status" value="1"/>
</dbReference>